<dbReference type="SUPFAM" id="SSF49503">
    <property type="entry name" value="Cupredoxins"/>
    <property type="match status" value="1"/>
</dbReference>
<dbReference type="InterPro" id="IPR008972">
    <property type="entry name" value="Cupredoxin"/>
</dbReference>
<protein>
    <submittedName>
        <fullName evidence="1">Unannotated protein</fullName>
    </submittedName>
</protein>
<dbReference type="PROSITE" id="PS51257">
    <property type="entry name" value="PROKAR_LIPOPROTEIN"/>
    <property type="match status" value="1"/>
</dbReference>
<dbReference type="AlphaFoldDB" id="A0A6J7NUP1"/>
<sequence length="100" mass="10845">MPTVKQGQSITFDNSIDAPLANGIWHTITACKAPCNRSTGVAYPRANADIQFDSGELGIAGPPTADRLTWSTPRDLDTGTYTYFCRVHPSMRGAFRVVAQ</sequence>
<reference evidence="1" key="1">
    <citation type="submission" date="2020-05" db="EMBL/GenBank/DDBJ databases">
        <authorList>
            <person name="Chiriac C."/>
            <person name="Salcher M."/>
            <person name="Ghai R."/>
            <person name="Kavagutti S V."/>
        </authorList>
    </citation>
    <scope>NUCLEOTIDE SEQUENCE</scope>
</reference>
<evidence type="ECO:0000313" key="1">
    <source>
        <dbReference type="EMBL" id="CAB4996826.1"/>
    </source>
</evidence>
<name>A0A6J7NUP1_9ZZZZ</name>
<dbReference type="EMBL" id="CAFBOR010000198">
    <property type="protein sequence ID" value="CAB4996826.1"/>
    <property type="molecule type" value="Genomic_DNA"/>
</dbReference>
<accession>A0A6J7NUP1</accession>
<dbReference type="Gene3D" id="2.60.40.420">
    <property type="entry name" value="Cupredoxins - blue copper proteins"/>
    <property type="match status" value="1"/>
</dbReference>
<gene>
    <name evidence="1" type="ORF">UFOPK3974_01266</name>
</gene>
<proteinExistence type="predicted"/>
<organism evidence="1">
    <name type="scientific">freshwater metagenome</name>
    <dbReference type="NCBI Taxonomy" id="449393"/>
    <lineage>
        <taxon>unclassified sequences</taxon>
        <taxon>metagenomes</taxon>
        <taxon>ecological metagenomes</taxon>
    </lineage>
</organism>